<dbReference type="Proteomes" id="UP000238350">
    <property type="component" value="Unassembled WGS sequence"/>
</dbReference>
<dbReference type="EMBL" id="NDIQ01000022">
    <property type="protein sequence ID" value="PRT56341.1"/>
    <property type="molecule type" value="Genomic_DNA"/>
</dbReference>
<dbReference type="GeneID" id="36517709"/>
<protein>
    <submittedName>
        <fullName evidence="1">Uncharacterized protein</fullName>
    </submittedName>
</protein>
<dbReference type="Pfam" id="PF05841">
    <property type="entry name" value="Apc15p"/>
    <property type="match status" value="1"/>
</dbReference>
<comment type="caution">
    <text evidence="1">The sequence shown here is derived from an EMBL/GenBank/DDBJ whole genome shotgun (WGS) entry which is preliminary data.</text>
</comment>
<sequence length="188" mass="20931">MFSSLASWTIASFQKDISARKHLSQRSKISDNAEESLIEDLKRSVRSTGSETLKPPGVFKTLQQLTEDAVTEQSYDSAGLNDQGFLAEVSNEADADRSISLLHADSSQGEFALNTSNHRSPPSFVFSPVTQAETSTFERFGSAGNDSWNTTYTEDDTYNDMEYVRQGFMPSNEPNAFITPRRISSRTY</sequence>
<accession>A0A2T0FMX9</accession>
<reference evidence="1 2" key="1">
    <citation type="submission" date="2017-04" db="EMBL/GenBank/DDBJ databases">
        <title>Genome sequencing of [Candida] sorbophila.</title>
        <authorList>
            <person name="Ahn J.O."/>
        </authorList>
    </citation>
    <scope>NUCLEOTIDE SEQUENCE [LARGE SCALE GENOMIC DNA]</scope>
    <source>
        <strain evidence="1 2">DS02</strain>
    </source>
</reference>
<name>A0A2T0FMX9_9ASCO</name>
<evidence type="ECO:0000313" key="2">
    <source>
        <dbReference type="Proteomes" id="UP000238350"/>
    </source>
</evidence>
<dbReference type="GO" id="GO:0031145">
    <property type="term" value="P:anaphase-promoting complex-dependent catabolic process"/>
    <property type="evidence" value="ECO:0007669"/>
    <property type="project" value="InterPro"/>
</dbReference>
<gene>
    <name evidence="1" type="ORF">B9G98_03961</name>
</gene>
<dbReference type="InterPro" id="IPR008402">
    <property type="entry name" value="APC_su15/mnd2"/>
</dbReference>
<dbReference type="GO" id="GO:0005680">
    <property type="term" value="C:anaphase-promoting complex"/>
    <property type="evidence" value="ECO:0007669"/>
    <property type="project" value="InterPro"/>
</dbReference>
<evidence type="ECO:0000313" key="1">
    <source>
        <dbReference type="EMBL" id="PRT56341.1"/>
    </source>
</evidence>
<proteinExistence type="predicted"/>
<dbReference type="AlphaFoldDB" id="A0A2T0FMX9"/>
<keyword evidence="2" id="KW-1185">Reference proteome</keyword>
<dbReference type="RefSeq" id="XP_024666286.1">
    <property type="nucleotide sequence ID" value="XM_024810518.1"/>
</dbReference>
<organism evidence="1 2">
    <name type="scientific">Wickerhamiella sorbophila</name>
    <dbReference type="NCBI Taxonomy" id="45607"/>
    <lineage>
        <taxon>Eukaryota</taxon>
        <taxon>Fungi</taxon>
        <taxon>Dikarya</taxon>
        <taxon>Ascomycota</taxon>
        <taxon>Saccharomycotina</taxon>
        <taxon>Dipodascomycetes</taxon>
        <taxon>Dipodascales</taxon>
        <taxon>Trichomonascaceae</taxon>
        <taxon>Wickerhamiella</taxon>
    </lineage>
</organism>